<dbReference type="InterPro" id="IPR001314">
    <property type="entry name" value="Peptidase_S1A"/>
</dbReference>
<feature type="signal peptide" evidence="7">
    <location>
        <begin position="1"/>
        <end position="19"/>
    </location>
</feature>
<keyword evidence="2 6" id="KW-0378">Hydrolase</keyword>
<feature type="chain" id="PRO_5043007663" description="Peptidase S1 domain-containing protein" evidence="7">
    <location>
        <begin position="20"/>
        <end position="249"/>
    </location>
</feature>
<evidence type="ECO:0000256" key="1">
    <source>
        <dbReference type="ARBA" id="ARBA00022670"/>
    </source>
</evidence>
<accession>A0AAN7SGC0</accession>
<dbReference type="FunFam" id="2.40.10.10:FF:000002">
    <property type="entry name" value="Transmembrane protease serine"/>
    <property type="match status" value="1"/>
</dbReference>
<dbReference type="PANTHER" id="PTHR24276:SF91">
    <property type="entry name" value="AT26814P-RELATED"/>
    <property type="match status" value="1"/>
</dbReference>
<name>A0AAN7SGC0_9COLE</name>
<evidence type="ECO:0000259" key="8">
    <source>
        <dbReference type="PROSITE" id="PS50240"/>
    </source>
</evidence>
<reference evidence="10" key="1">
    <citation type="submission" date="2023-01" db="EMBL/GenBank/DDBJ databases">
        <title>Key to firefly adult light organ development and bioluminescence: homeobox transcription factors regulate luciferase expression and transportation to peroxisome.</title>
        <authorList>
            <person name="Fu X."/>
        </authorList>
    </citation>
    <scope>NUCLEOTIDE SEQUENCE [LARGE SCALE GENOMIC DNA]</scope>
</reference>
<proteinExistence type="inferred from homology"/>
<evidence type="ECO:0000256" key="5">
    <source>
        <dbReference type="ARBA" id="ARBA00024195"/>
    </source>
</evidence>
<dbReference type="InterPro" id="IPR001254">
    <property type="entry name" value="Trypsin_dom"/>
</dbReference>
<evidence type="ECO:0000256" key="4">
    <source>
        <dbReference type="ARBA" id="ARBA00023157"/>
    </source>
</evidence>
<comment type="caution">
    <text evidence="9">The sequence shown here is derived from an EMBL/GenBank/DDBJ whole genome shotgun (WGS) entry which is preliminary data.</text>
</comment>
<comment type="similarity">
    <text evidence="5">Belongs to the peptidase S1 family. CLIP subfamily.</text>
</comment>
<dbReference type="Gene3D" id="2.40.10.10">
    <property type="entry name" value="Trypsin-like serine proteases"/>
    <property type="match status" value="2"/>
</dbReference>
<sequence>MASLVVLIVAAFVLVQTFAFRLNPQLDGRIVGGTIAPISKYPYQLSFQYLKSHICGASILSKTVALTAAHCTYDFRGPFQVRAGSIFSVLGGYVVSVGTVKQHPNYNAATTDYDASVLLLLESLQTGSAISLQPVAQEVPVNALAVVTGWGTLTENGLSPLFLQQVLVAHVSDAQCNTNYANQITARMTCYASPGKDSCQGDSGGPLVYLNKQVGIVSWGNGCARVNFPGVYTKISDSTIYNHISQYLV</sequence>
<evidence type="ECO:0000256" key="7">
    <source>
        <dbReference type="SAM" id="SignalP"/>
    </source>
</evidence>
<dbReference type="InterPro" id="IPR050430">
    <property type="entry name" value="Peptidase_S1"/>
</dbReference>
<dbReference type="PROSITE" id="PS00135">
    <property type="entry name" value="TRYPSIN_SER"/>
    <property type="match status" value="1"/>
</dbReference>
<dbReference type="PRINTS" id="PR00722">
    <property type="entry name" value="CHYMOTRYPSIN"/>
</dbReference>
<dbReference type="EMBL" id="JARPUR010000004">
    <property type="protein sequence ID" value="KAK4878339.1"/>
    <property type="molecule type" value="Genomic_DNA"/>
</dbReference>
<dbReference type="AlphaFoldDB" id="A0AAN7SGC0"/>
<dbReference type="InterPro" id="IPR033116">
    <property type="entry name" value="TRYPSIN_SER"/>
</dbReference>
<keyword evidence="7" id="KW-0732">Signal</keyword>
<dbReference type="CDD" id="cd00190">
    <property type="entry name" value="Tryp_SPc"/>
    <property type="match status" value="1"/>
</dbReference>
<keyword evidence="1 6" id="KW-0645">Protease</keyword>
<dbReference type="PANTHER" id="PTHR24276">
    <property type="entry name" value="POLYSERASE-RELATED"/>
    <property type="match status" value="1"/>
</dbReference>
<dbReference type="SUPFAM" id="SSF50494">
    <property type="entry name" value="Trypsin-like serine proteases"/>
    <property type="match status" value="1"/>
</dbReference>
<dbReference type="PROSITE" id="PS50240">
    <property type="entry name" value="TRYPSIN_DOM"/>
    <property type="match status" value="1"/>
</dbReference>
<keyword evidence="10" id="KW-1185">Reference proteome</keyword>
<feature type="domain" description="Peptidase S1" evidence="8">
    <location>
        <begin position="30"/>
        <end position="249"/>
    </location>
</feature>
<keyword evidence="3 6" id="KW-0720">Serine protease</keyword>
<dbReference type="SMART" id="SM00020">
    <property type="entry name" value="Tryp_SPc"/>
    <property type="match status" value="1"/>
</dbReference>
<gene>
    <name evidence="9" type="ORF">RN001_010845</name>
</gene>
<dbReference type="GO" id="GO:0004252">
    <property type="term" value="F:serine-type endopeptidase activity"/>
    <property type="evidence" value="ECO:0007669"/>
    <property type="project" value="InterPro"/>
</dbReference>
<protein>
    <recommendedName>
        <fullName evidence="8">Peptidase S1 domain-containing protein</fullName>
    </recommendedName>
</protein>
<evidence type="ECO:0000256" key="2">
    <source>
        <dbReference type="ARBA" id="ARBA00022801"/>
    </source>
</evidence>
<dbReference type="PROSITE" id="PS00134">
    <property type="entry name" value="TRYPSIN_HIS"/>
    <property type="match status" value="1"/>
</dbReference>
<dbReference type="Proteomes" id="UP001353858">
    <property type="component" value="Unassembled WGS sequence"/>
</dbReference>
<dbReference type="GO" id="GO:0006508">
    <property type="term" value="P:proteolysis"/>
    <property type="evidence" value="ECO:0007669"/>
    <property type="project" value="UniProtKB-KW"/>
</dbReference>
<dbReference type="Pfam" id="PF00089">
    <property type="entry name" value="Trypsin"/>
    <property type="match status" value="1"/>
</dbReference>
<evidence type="ECO:0000256" key="6">
    <source>
        <dbReference type="RuleBase" id="RU363034"/>
    </source>
</evidence>
<evidence type="ECO:0000313" key="10">
    <source>
        <dbReference type="Proteomes" id="UP001353858"/>
    </source>
</evidence>
<dbReference type="InterPro" id="IPR009003">
    <property type="entry name" value="Peptidase_S1_PA"/>
</dbReference>
<dbReference type="InterPro" id="IPR043504">
    <property type="entry name" value="Peptidase_S1_PA_chymotrypsin"/>
</dbReference>
<keyword evidence="4" id="KW-1015">Disulfide bond</keyword>
<organism evidence="9 10">
    <name type="scientific">Aquatica leii</name>
    <dbReference type="NCBI Taxonomy" id="1421715"/>
    <lineage>
        <taxon>Eukaryota</taxon>
        <taxon>Metazoa</taxon>
        <taxon>Ecdysozoa</taxon>
        <taxon>Arthropoda</taxon>
        <taxon>Hexapoda</taxon>
        <taxon>Insecta</taxon>
        <taxon>Pterygota</taxon>
        <taxon>Neoptera</taxon>
        <taxon>Endopterygota</taxon>
        <taxon>Coleoptera</taxon>
        <taxon>Polyphaga</taxon>
        <taxon>Elateriformia</taxon>
        <taxon>Elateroidea</taxon>
        <taxon>Lampyridae</taxon>
        <taxon>Luciolinae</taxon>
        <taxon>Aquatica</taxon>
    </lineage>
</organism>
<dbReference type="InterPro" id="IPR018114">
    <property type="entry name" value="TRYPSIN_HIS"/>
</dbReference>
<evidence type="ECO:0000313" key="9">
    <source>
        <dbReference type="EMBL" id="KAK4878339.1"/>
    </source>
</evidence>
<evidence type="ECO:0000256" key="3">
    <source>
        <dbReference type="ARBA" id="ARBA00022825"/>
    </source>
</evidence>